<keyword evidence="3" id="KW-1185">Reference proteome</keyword>
<dbReference type="PANTHER" id="PTHR37489">
    <property type="entry name" value="DUF3500 DOMAIN-CONTAINING PROTEIN"/>
    <property type="match status" value="1"/>
</dbReference>
<dbReference type="Proteomes" id="UP000639859">
    <property type="component" value="Unassembled WGS sequence"/>
</dbReference>
<name>A0ABS0T3C0_9CAUL</name>
<comment type="caution">
    <text evidence="2">The sequence shown here is derived from an EMBL/GenBank/DDBJ whole genome shotgun (WGS) entry which is preliminary data.</text>
</comment>
<evidence type="ECO:0000256" key="1">
    <source>
        <dbReference type="SAM" id="MobiDB-lite"/>
    </source>
</evidence>
<gene>
    <name evidence="2" type="ORF">I4Q42_16855</name>
</gene>
<reference evidence="2 3" key="1">
    <citation type="submission" date="2020-11" db="EMBL/GenBank/DDBJ databases">
        <title>genome sequence of strain KACC 18849.</title>
        <authorList>
            <person name="Gao J."/>
            <person name="Zhang X."/>
        </authorList>
    </citation>
    <scope>NUCLEOTIDE SEQUENCE [LARGE SCALE GENOMIC DNA]</scope>
    <source>
        <strain evidence="2 3">KACC 18849</strain>
    </source>
</reference>
<dbReference type="EMBL" id="JADWOX010000012">
    <property type="protein sequence ID" value="MBI1685342.1"/>
    <property type="molecule type" value="Genomic_DNA"/>
</dbReference>
<protein>
    <submittedName>
        <fullName evidence="2">DUF3500 domain-containing protein</fullName>
    </submittedName>
</protein>
<accession>A0ABS0T3C0</accession>
<evidence type="ECO:0000313" key="3">
    <source>
        <dbReference type="Proteomes" id="UP000639859"/>
    </source>
</evidence>
<evidence type="ECO:0000313" key="2">
    <source>
        <dbReference type="EMBL" id="MBI1685342.1"/>
    </source>
</evidence>
<feature type="compositionally biased region" description="Basic and acidic residues" evidence="1">
    <location>
        <begin position="59"/>
        <end position="86"/>
    </location>
</feature>
<dbReference type="PANTHER" id="PTHR37489:SF1">
    <property type="entry name" value="DUF3500 DOMAIN-CONTAINING PROTEIN"/>
    <property type="match status" value="1"/>
</dbReference>
<feature type="region of interest" description="Disordered" evidence="1">
    <location>
        <begin position="1"/>
        <end position="92"/>
    </location>
</feature>
<feature type="compositionally biased region" description="Low complexity" evidence="1">
    <location>
        <begin position="21"/>
        <end position="32"/>
    </location>
</feature>
<sequence length="312" mass="33844">MLGNHPGRAAGLPGQRVPGDAQQQSAQLGQLQPDLIQRHPALVEPAGRLGQSPGPGAQRAEHRPEDRRRGPDRRGPDHPGPVDHDRPARRRRLPGRCRQRLWPESLLHRLPGHALDLQPWILEFSGHHYTFMASVTGSYVSMTPNFVGVEPLSFTYGGTAYTPMQTRHDTLAAMLSGLSSTQLASAKLSQAYDDVLVGPQEDGDFPSTQSGLAVSSLSSTQQALVKAAINAYAADANGTGQSDAYTTDTALASTYIAWASYSDLSTKGSYVRIDGPRVWIELSVQSGVVYSANHYHSIWRDKTADYGGNFTF</sequence>
<proteinExistence type="predicted"/>
<dbReference type="InterPro" id="IPR021889">
    <property type="entry name" value="DUF3500"/>
</dbReference>
<dbReference type="Pfam" id="PF12006">
    <property type="entry name" value="DUF3500"/>
    <property type="match status" value="1"/>
</dbReference>
<organism evidence="2 3">
    <name type="scientific">Caulobacter hibisci</name>
    <dbReference type="NCBI Taxonomy" id="2035993"/>
    <lineage>
        <taxon>Bacteria</taxon>
        <taxon>Pseudomonadati</taxon>
        <taxon>Pseudomonadota</taxon>
        <taxon>Alphaproteobacteria</taxon>
        <taxon>Caulobacterales</taxon>
        <taxon>Caulobacteraceae</taxon>
        <taxon>Caulobacter</taxon>
    </lineage>
</organism>